<evidence type="ECO:0000256" key="1">
    <source>
        <dbReference type="ARBA" id="ARBA00006217"/>
    </source>
</evidence>
<sequence length="209" mass="21993">MTEQTTANPSTPTDVWTALKEGNERFATDEALAPNRDTARRQSLTAGQNPVAAVIACSDSRVPVELLLDAGFGDVFVIRNAGGCIDSSVAGSVDFAVQDLGVSLVLFLSHERCGAVGAAIQGVNSAKLPTGLTRVFVEKIAPSVLTAQADGPVDSSEIERTHARVTATHLLDRIPSLRKGIDDGTVGLVGARYRLEDGRVETVYENFGG</sequence>
<dbReference type="GO" id="GO:0004089">
    <property type="term" value="F:carbonate dehydratase activity"/>
    <property type="evidence" value="ECO:0007669"/>
    <property type="project" value="InterPro"/>
</dbReference>
<comment type="function">
    <text evidence="2">Catalyzes the reversible hydration of carbon dioxide to form bicarbonate.</text>
</comment>
<dbReference type="Proteomes" id="UP000215771">
    <property type="component" value="Unassembled WGS sequence"/>
</dbReference>
<comment type="cofactor">
    <cofactor evidence="3">
        <name>Zn(2+)</name>
        <dbReference type="ChEBI" id="CHEBI:29105"/>
    </cofactor>
    <text evidence="3">Binds 1 zinc ion per subunit.</text>
</comment>
<dbReference type="InterPro" id="IPR036874">
    <property type="entry name" value="Carbonic_anhydrase_sf"/>
</dbReference>
<comment type="similarity">
    <text evidence="1">Belongs to the beta-class carbonic anhydrase family.</text>
</comment>
<dbReference type="AlphaFoldDB" id="A0A269PB86"/>
<keyword evidence="3" id="KW-0862">Zinc</keyword>
<dbReference type="Pfam" id="PF00484">
    <property type="entry name" value="Pro_CA"/>
    <property type="match status" value="1"/>
</dbReference>
<dbReference type="SMART" id="SM00947">
    <property type="entry name" value="Pro_CA"/>
    <property type="match status" value="1"/>
</dbReference>
<evidence type="ECO:0000256" key="2">
    <source>
        <dbReference type="ARBA" id="ARBA00024993"/>
    </source>
</evidence>
<evidence type="ECO:0000256" key="3">
    <source>
        <dbReference type="PIRSR" id="PIRSR601765-1"/>
    </source>
</evidence>
<feature type="binding site" evidence="3">
    <location>
        <position position="59"/>
    </location>
    <ligand>
        <name>Zn(2+)</name>
        <dbReference type="ChEBI" id="CHEBI:29105"/>
    </ligand>
</feature>
<feature type="binding site" evidence="3">
    <location>
        <position position="113"/>
    </location>
    <ligand>
        <name>Zn(2+)</name>
        <dbReference type="ChEBI" id="CHEBI:29105"/>
    </ligand>
</feature>
<keyword evidence="3" id="KW-0479">Metal-binding</keyword>
<dbReference type="EMBL" id="NQMQ01000022">
    <property type="protein sequence ID" value="PAJ68808.1"/>
    <property type="molecule type" value="Genomic_DNA"/>
</dbReference>
<name>A0A269PB86_9CORY</name>
<dbReference type="PANTHER" id="PTHR11002">
    <property type="entry name" value="CARBONIC ANHYDRASE"/>
    <property type="match status" value="1"/>
</dbReference>
<feature type="binding site" evidence="3">
    <location>
        <position position="110"/>
    </location>
    <ligand>
        <name>Zn(2+)</name>
        <dbReference type="ChEBI" id="CHEBI:29105"/>
    </ligand>
</feature>
<accession>A0A269PB86</accession>
<evidence type="ECO:0000313" key="5">
    <source>
        <dbReference type="Proteomes" id="UP000215771"/>
    </source>
</evidence>
<protein>
    <submittedName>
        <fullName evidence="4">Beta-hydroxylase</fullName>
    </submittedName>
</protein>
<proteinExistence type="inferred from homology"/>
<gene>
    <name evidence="4" type="ORF">CIG21_10185</name>
</gene>
<evidence type="ECO:0000313" key="4">
    <source>
        <dbReference type="EMBL" id="PAJ68808.1"/>
    </source>
</evidence>
<dbReference type="InterPro" id="IPR001765">
    <property type="entry name" value="Carbonic_anhydrase"/>
</dbReference>
<comment type="caution">
    <text evidence="4">The sequence shown here is derived from an EMBL/GenBank/DDBJ whole genome shotgun (WGS) entry which is preliminary data.</text>
</comment>
<organism evidence="4 5">
    <name type="scientific">Corynebacterium hadale</name>
    <dbReference type="NCBI Taxonomy" id="2026255"/>
    <lineage>
        <taxon>Bacteria</taxon>
        <taxon>Bacillati</taxon>
        <taxon>Actinomycetota</taxon>
        <taxon>Actinomycetes</taxon>
        <taxon>Mycobacteriales</taxon>
        <taxon>Corynebacteriaceae</taxon>
        <taxon>Corynebacterium</taxon>
    </lineage>
</organism>
<dbReference type="PANTHER" id="PTHR11002:SF79">
    <property type="entry name" value="CARBONIC ANHYDRASE 2"/>
    <property type="match status" value="1"/>
</dbReference>
<dbReference type="RefSeq" id="WP_095278728.1">
    <property type="nucleotide sequence ID" value="NZ_CP047655.1"/>
</dbReference>
<reference evidence="4 5" key="1">
    <citation type="submission" date="2017-08" db="EMBL/GenBank/DDBJ databases">
        <authorList>
            <person name="de Groot N.N."/>
        </authorList>
    </citation>
    <scope>NUCLEOTIDE SEQUENCE [LARGE SCALE GENOMIC DNA]</scope>
    <source>
        <strain evidence="4 5">NBT06-6</strain>
    </source>
</reference>
<dbReference type="Gene3D" id="3.40.1050.10">
    <property type="entry name" value="Carbonic anhydrase"/>
    <property type="match status" value="1"/>
</dbReference>
<feature type="binding site" evidence="3">
    <location>
        <position position="57"/>
    </location>
    <ligand>
        <name>Zn(2+)</name>
        <dbReference type="ChEBI" id="CHEBI:29105"/>
    </ligand>
</feature>
<dbReference type="GO" id="GO:0008270">
    <property type="term" value="F:zinc ion binding"/>
    <property type="evidence" value="ECO:0007669"/>
    <property type="project" value="InterPro"/>
</dbReference>
<dbReference type="SUPFAM" id="SSF53056">
    <property type="entry name" value="beta-carbonic anhydrase, cab"/>
    <property type="match status" value="1"/>
</dbReference>